<keyword evidence="3" id="KW-1185">Reference proteome</keyword>
<evidence type="ECO:0000313" key="3">
    <source>
        <dbReference type="Proteomes" id="UP000535511"/>
    </source>
</evidence>
<sequence length="73" mass="7698">MLKTHPFRVLSVVAVVAVGLLFLSAPGAHATSGAWYYISAFGWFGFLIMALVFAVLAVAAAVMALGRNRSSRA</sequence>
<keyword evidence="1" id="KW-0472">Membrane</keyword>
<feature type="transmembrane region" description="Helical" evidence="1">
    <location>
        <begin position="40"/>
        <end position="65"/>
    </location>
</feature>
<keyword evidence="1" id="KW-0812">Transmembrane</keyword>
<comment type="caution">
    <text evidence="2">The sequence shown here is derived from an EMBL/GenBank/DDBJ whole genome shotgun (WGS) entry which is preliminary data.</text>
</comment>
<name>A0A7Y9E7D2_9ACTN</name>
<keyword evidence="1" id="KW-1133">Transmembrane helix</keyword>
<accession>A0A7Y9E7D2</accession>
<proteinExistence type="predicted"/>
<protein>
    <submittedName>
        <fullName evidence="2">Putative membrane protein</fullName>
    </submittedName>
</protein>
<dbReference type="Proteomes" id="UP000535511">
    <property type="component" value="Unassembled WGS sequence"/>
</dbReference>
<gene>
    <name evidence="2" type="ORF">BJZ21_002373</name>
</gene>
<organism evidence="2 3">
    <name type="scientific">Nocardioides panaciterrulae</name>
    <dbReference type="NCBI Taxonomy" id="661492"/>
    <lineage>
        <taxon>Bacteria</taxon>
        <taxon>Bacillati</taxon>
        <taxon>Actinomycetota</taxon>
        <taxon>Actinomycetes</taxon>
        <taxon>Propionibacteriales</taxon>
        <taxon>Nocardioidaceae</taxon>
        <taxon>Nocardioides</taxon>
    </lineage>
</organism>
<dbReference type="AlphaFoldDB" id="A0A7Y9E7D2"/>
<dbReference type="EMBL" id="JACCBG010000001">
    <property type="protein sequence ID" value="NYD42290.1"/>
    <property type="molecule type" value="Genomic_DNA"/>
</dbReference>
<evidence type="ECO:0000313" key="2">
    <source>
        <dbReference type="EMBL" id="NYD42290.1"/>
    </source>
</evidence>
<evidence type="ECO:0000256" key="1">
    <source>
        <dbReference type="SAM" id="Phobius"/>
    </source>
</evidence>
<dbReference type="RefSeq" id="WP_179663945.1">
    <property type="nucleotide sequence ID" value="NZ_JACCBG010000001.1"/>
</dbReference>
<reference evidence="2 3" key="1">
    <citation type="submission" date="2020-07" db="EMBL/GenBank/DDBJ databases">
        <title>Sequencing the genomes of 1000 actinobacteria strains.</title>
        <authorList>
            <person name="Klenk H.-P."/>
        </authorList>
    </citation>
    <scope>NUCLEOTIDE SEQUENCE [LARGE SCALE GENOMIC DNA]</scope>
    <source>
        <strain evidence="2 3">DSM 21350</strain>
    </source>
</reference>